<dbReference type="EMBL" id="MCFH01000082">
    <property type="protein sequence ID" value="ORX41609.1"/>
    <property type="molecule type" value="Genomic_DNA"/>
</dbReference>
<dbReference type="SUPFAM" id="SSF50630">
    <property type="entry name" value="Acid proteases"/>
    <property type="match status" value="1"/>
</dbReference>
<keyword evidence="3" id="KW-1185">Reference proteome</keyword>
<dbReference type="InterPro" id="IPR021109">
    <property type="entry name" value="Peptidase_aspartic_dom_sf"/>
</dbReference>
<dbReference type="AlphaFoldDB" id="A0A1Y1UWM0"/>
<reference evidence="2 3" key="1">
    <citation type="submission" date="2016-08" db="EMBL/GenBank/DDBJ databases">
        <title>Genomes of anaerobic fungi encode conserved fungal cellulosomes for biomass hydrolysis.</title>
        <authorList>
            <consortium name="DOE Joint Genome Institute"/>
            <person name="Haitjema C.H."/>
            <person name="Gilmore S.P."/>
            <person name="Henske J.K."/>
            <person name="Solomon K.V."/>
            <person name="De Groot R."/>
            <person name="Kuo A."/>
            <person name="Mondo S.J."/>
            <person name="Salamov A.A."/>
            <person name="Labutti K."/>
            <person name="Zhao Z."/>
            <person name="Chiniquy J."/>
            <person name="Barry K."/>
            <person name="Brewer H.M."/>
            <person name="Purvine S.O."/>
            <person name="Wright A.T."/>
            <person name="Boxma B."/>
            <person name="Van Alen T."/>
            <person name="Hackstein J.H."/>
            <person name="Baker S.E."/>
            <person name="Grigoriev I.V."/>
            <person name="O'Malley M.A."/>
        </authorList>
    </citation>
    <scope>NUCLEOTIDE SEQUENCE [LARGE SCALE GENOMIC DNA]</scope>
    <source>
        <strain evidence="3">finn</strain>
    </source>
</reference>
<dbReference type="OrthoDB" id="2143794at2759"/>
<feature type="non-terminal residue" evidence="2">
    <location>
        <position position="262"/>
    </location>
</feature>
<gene>
    <name evidence="2" type="ORF">BCR36DRAFT_310464</name>
</gene>
<evidence type="ECO:0000313" key="3">
    <source>
        <dbReference type="Proteomes" id="UP000193719"/>
    </source>
</evidence>
<evidence type="ECO:0000256" key="1">
    <source>
        <dbReference type="SAM" id="MobiDB-lite"/>
    </source>
</evidence>
<comment type="caution">
    <text evidence="2">The sequence shown here is derived from an EMBL/GenBank/DDBJ whole genome shotgun (WGS) entry which is preliminary data.</text>
</comment>
<dbReference type="Gene3D" id="2.40.70.10">
    <property type="entry name" value="Acid Proteases"/>
    <property type="match status" value="1"/>
</dbReference>
<feature type="region of interest" description="Disordered" evidence="1">
    <location>
        <begin position="1"/>
        <end position="30"/>
    </location>
</feature>
<organism evidence="2 3">
    <name type="scientific">Piromyces finnis</name>
    <dbReference type="NCBI Taxonomy" id="1754191"/>
    <lineage>
        <taxon>Eukaryota</taxon>
        <taxon>Fungi</taxon>
        <taxon>Fungi incertae sedis</taxon>
        <taxon>Chytridiomycota</taxon>
        <taxon>Chytridiomycota incertae sedis</taxon>
        <taxon>Neocallimastigomycetes</taxon>
        <taxon>Neocallimastigales</taxon>
        <taxon>Neocallimastigaceae</taxon>
        <taxon>Piromyces</taxon>
    </lineage>
</organism>
<evidence type="ECO:0000313" key="2">
    <source>
        <dbReference type="EMBL" id="ORX41609.1"/>
    </source>
</evidence>
<name>A0A1Y1UWM0_9FUNG</name>
<evidence type="ECO:0008006" key="4">
    <source>
        <dbReference type="Google" id="ProtNLM"/>
    </source>
</evidence>
<reference evidence="2 3" key="2">
    <citation type="submission" date="2016-08" db="EMBL/GenBank/DDBJ databases">
        <title>Pervasive Adenine N6-methylation of Active Genes in Fungi.</title>
        <authorList>
            <consortium name="DOE Joint Genome Institute"/>
            <person name="Mondo S.J."/>
            <person name="Dannebaum R.O."/>
            <person name="Kuo R.C."/>
            <person name="Labutti K."/>
            <person name="Haridas S."/>
            <person name="Kuo A."/>
            <person name="Salamov A."/>
            <person name="Ahrendt S.R."/>
            <person name="Lipzen A."/>
            <person name="Sullivan W."/>
            <person name="Andreopoulos W.B."/>
            <person name="Clum A."/>
            <person name="Lindquist E."/>
            <person name="Daum C."/>
            <person name="Ramamoorthy G.K."/>
            <person name="Gryganskyi A."/>
            <person name="Culley D."/>
            <person name="Magnuson J.K."/>
            <person name="James T.Y."/>
            <person name="O'Malley M.A."/>
            <person name="Stajich J.E."/>
            <person name="Spatafora J.W."/>
            <person name="Visel A."/>
            <person name="Grigoriev I.V."/>
        </authorList>
    </citation>
    <scope>NUCLEOTIDE SEQUENCE [LARGE SCALE GENOMIC DNA]</scope>
    <source>
        <strain evidence="3">finn</strain>
    </source>
</reference>
<proteinExistence type="predicted"/>
<sequence length="262" mass="30086">MNNDTNINNNESNKIDNNINDNNINNNTNSTEALKQLDPSFINQPTIDKAKRNNKKEREKEIIELAKEIELPSQKEKNVSNEKGTKRLVISADQEKYNITKDIGEKFANITIGQLLEISPKLKTELSKALKFTKIIEDESTILSTIRKDKVVKSKCKIEGIETTVYLDSCSSINMITRRFLLENNIPLKPVSKIRETLYQAYSNTTIESHLYEIEITIGNITSKEIFRLIEKEDIFQVLIGVETLANMKLIMDFSDHTLYQK</sequence>
<protein>
    <recommendedName>
        <fullName evidence="4">Aspartic peptidase DDI1-type domain-containing protein</fullName>
    </recommendedName>
</protein>
<accession>A0A1Y1UWM0</accession>
<dbReference type="Proteomes" id="UP000193719">
    <property type="component" value="Unassembled WGS sequence"/>
</dbReference>